<evidence type="ECO:0000256" key="1">
    <source>
        <dbReference type="SAM" id="MobiDB-lite"/>
    </source>
</evidence>
<dbReference type="OrthoDB" id="913867at2759"/>
<protein>
    <recommendedName>
        <fullName evidence="2">DUF4283 domain-containing protein</fullName>
    </recommendedName>
</protein>
<reference evidence="3" key="1">
    <citation type="submission" date="2020-09" db="EMBL/GenBank/DDBJ databases">
        <title>Genome-Enabled Discovery of Anthraquinone Biosynthesis in Senna tora.</title>
        <authorList>
            <person name="Kang S.-H."/>
            <person name="Pandey R.P."/>
            <person name="Lee C.-M."/>
            <person name="Sim J.-S."/>
            <person name="Jeong J.-T."/>
            <person name="Choi B.-S."/>
            <person name="Jung M."/>
            <person name="Ginzburg D."/>
            <person name="Zhao K."/>
            <person name="Won S.Y."/>
            <person name="Oh T.-J."/>
            <person name="Yu Y."/>
            <person name="Kim N.-H."/>
            <person name="Lee O.R."/>
            <person name="Lee T.-H."/>
            <person name="Bashyal P."/>
            <person name="Kim T.-S."/>
            <person name="Lee W.-H."/>
            <person name="Kawkins C."/>
            <person name="Kim C.-K."/>
            <person name="Kim J.S."/>
            <person name="Ahn B.O."/>
            <person name="Rhee S.Y."/>
            <person name="Sohng J.K."/>
        </authorList>
    </citation>
    <scope>NUCLEOTIDE SEQUENCE</scope>
    <source>
        <tissue evidence="3">Leaf</tissue>
    </source>
</reference>
<sequence>MSELLEEADQRGGKVFHHDGMPPTASTLANQPKHQALIIRIWGLVVPPQDLSRILVDSWKLKAEPRLMGIGQGFFLVVFRFAKDRWRALLAGPTLINGHFMSIQLWSPRFNPLENTKKAFSPIWVRLENLPMEFYHRDVLVQIGNSLGTFLGLDADTHSLSKLKFACIYVLTNFGSKQTADWVTVKPKKKKLPILAKSRFGKSIEDGKLQNLGGSRTGKVNQQDKEISQKMNTDPPHPSEPLKLRLDISSVEKSLFTTNLQDLEEVRLEEQVQNYCKMPTPVLQFMINRARKIKKEKEILRREIQHREWYATCLKTPLVVPAFKSYQGTLYQLPHSPTLKWYRFPSLSILFNDSSVKMVYPSKVWTNLIDAMRMQEPWVPFWARLVSASQFKEIQSQERKAYMDVLALNGLILVMAPSVMLTRNFHVEINEVLLVAKPLVQYFKNITNQVQWTLKGTLPNGSFISTSMAVQMADVTVMSSMKLVAGSLDYPIRVTPKQIWARGTSSSNLNLLRKVKMSICLLMTQCR</sequence>
<evidence type="ECO:0000313" key="4">
    <source>
        <dbReference type="Proteomes" id="UP000634136"/>
    </source>
</evidence>
<dbReference type="Pfam" id="PF14111">
    <property type="entry name" value="DUF4283"/>
    <property type="match status" value="1"/>
</dbReference>
<keyword evidence="4" id="KW-1185">Reference proteome</keyword>
<dbReference type="Proteomes" id="UP000634136">
    <property type="component" value="Unassembled WGS sequence"/>
</dbReference>
<dbReference type="EMBL" id="JAAIUW010000010">
    <property type="protein sequence ID" value="KAF7812559.1"/>
    <property type="molecule type" value="Genomic_DNA"/>
</dbReference>
<evidence type="ECO:0000259" key="2">
    <source>
        <dbReference type="Pfam" id="PF14111"/>
    </source>
</evidence>
<feature type="domain" description="DUF4283" evidence="2">
    <location>
        <begin position="36"/>
        <end position="113"/>
    </location>
</feature>
<evidence type="ECO:0000313" key="3">
    <source>
        <dbReference type="EMBL" id="KAF7812559.1"/>
    </source>
</evidence>
<organism evidence="3 4">
    <name type="scientific">Senna tora</name>
    <dbReference type="NCBI Taxonomy" id="362788"/>
    <lineage>
        <taxon>Eukaryota</taxon>
        <taxon>Viridiplantae</taxon>
        <taxon>Streptophyta</taxon>
        <taxon>Embryophyta</taxon>
        <taxon>Tracheophyta</taxon>
        <taxon>Spermatophyta</taxon>
        <taxon>Magnoliopsida</taxon>
        <taxon>eudicotyledons</taxon>
        <taxon>Gunneridae</taxon>
        <taxon>Pentapetalae</taxon>
        <taxon>rosids</taxon>
        <taxon>fabids</taxon>
        <taxon>Fabales</taxon>
        <taxon>Fabaceae</taxon>
        <taxon>Caesalpinioideae</taxon>
        <taxon>Cassia clade</taxon>
        <taxon>Senna</taxon>
    </lineage>
</organism>
<feature type="compositionally biased region" description="Polar residues" evidence="1">
    <location>
        <begin position="212"/>
        <end position="221"/>
    </location>
</feature>
<comment type="caution">
    <text evidence="3">The sequence shown here is derived from an EMBL/GenBank/DDBJ whole genome shotgun (WGS) entry which is preliminary data.</text>
</comment>
<dbReference type="AlphaFoldDB" id="A0A834SYP0"/>
<gene>
    <name evidence="3" type="ORF">G2W53_033535</name>
</gene>
<dbReference type="PANTHER" id="PTHR31286:SF99">
    <property type="entry name" value="DUF4283 DOMAIN-CONTAINING PROTEIN"/>
    <property type="match status" value="1"/>
</dbReference>
<name>A0A834SYP0_9FABA</name>
<dbReference type="InterPro" id="IPR040256">
    <property type="entry name" value="At4g02000-like"/>
</dbReference>
<proteinExistence type="predicted"/>
<dbReference type="PANTHER" id="PTHR31286">
    <property type="entry name" value="GLYCINE-RICH CELL WALL STRUCTURAL PROTEIN 1.8-LIKE"/>
    <property type="match status" value="1"/>
</dbReference>
<feature type="region of interest" description="Disordered" evidence="1">
    <location>
        <begin position="211"/>
        <end position="240"/>
    </location>
</feature>
<dbReference type="InterPro" id="IPR025558">
    <property type="entry name" value="DUF4283"/>
</dbReference>
<accession>A0A834SYP0</accession>